<comment type="caution">
    <text evidence="2">The sequence shown here is derived from an EMBL/GenBank/DDBJ whole genome shotgun (WGS) entry which is preliminary data.</text>
</comment>
<dbReference type="EMBL" id="CAXLJL010000596">
    <property type="protein sequence ID" value="CAL5139141.1"/>
    <property type="molecule type" value="Genomic_DNA"/>
</dbReference>
<organism evidence="2 3">
    <name type="scientific">Calicophoron daubneyi</name>
    <name type="common">Rumen fluke</name>
    <name type="synonym">Paramphistomum daubneyi</name>
    <dbReference type="NCBI Taxonomy" id="300641"/>
    <lineage>
        <taxon>Eukaryota</taxon>
        <taxon>Metazoa</taxon>
        <taxon>Spiralia</taxon>
        <taxon>Lophotrochozoa</taxon>
        <taxon>Platyhelminthes</taxon>
        <taxon>Trematoda</taxon>
        <taxon>Digenea</taxon>
        <taxon>Plagiorchiida</taxon>
        <taxon>Pronocephalata</taxon>
        <taxon>Paramphistomoidea</taxon>
        <taxon>Paramphistomidae</taxon>
        <taxon>Calicophoron</taxon>
    </lineage>
</organism>
<feature type="non-terminal residue" evidence="2">
    <location>
        <position position="62"/>
    </location>
</feature>
<proteinExistence type="predicted"/>
<reference evidence="2" key="1">
    <citation type="submission" date="2024-06" db="EMBL/GenBank/DDBJ databases">
        <authorList>
            <person name="Liu X."/>
            <person name="Lenzi L."/>
            <person name="Haldenby T S."/>
            <person name="Uol C."/>
        </authorList>
    </citation>
    <scope>NUCLEOTIDE SEQUENCE</scope>
</reference>
<feature type="non-terminal residue" evidence="2">
    <location>
        <position position="1"/>
    </location>
</feature>
<dbReference type="Proteomes" id="UP001497525">
    <property type="component" value="Unassembled WGS sequence"/>
</dbReference>
<sequence>GWLEIQELPVFLTDKRVGYTAADVVRIPADMRNTNISEPINRKGRSATSPFKLDEPKKKGDR</sequence>
<feature type="region of interest" description="Disordered" evidence="1">
    <location>
        <begin position="34"/>
        <end position="62"/>
    </location>
</feature>
<evidence type="ECO:0000313" key="3">
    <source>
        <dbReference type="Proteomes" id="UP001497525"/>
    </source>
</evidence>
<protein>
    <submittedName>
        <fullName evidence="2">Uncharacterized protein</fullName>
    </submittedName>
</protein>
<dbReference type="AlphaFoldDB" id="A0AAV2TRF8"/>
<name>A0AAV2TRF8_CALDB</name>
<feature type="compositionally biased region" description="Basic and acidic residues" evidence="1">
    <location>
        <begin position="52"/>
        <end position="62"/>
    </location>
</feature>
<gene>
    <name evidence="2" type="ORF">CDAUBV1_LOCUS14184</name>
</gene>
<accession>A0AAV2TRF8</accession>
<evidence type="ECO:0000313" key="2">
    <source>
        <dbReference type="EMBL" id="CAL5139141.1"/>
    </source>
</evidence>
<evidence type="ECO:0000256" key="1">
    <source>
        <dbReference type="SAM" id="MobiDB-lite"/>
    </source>
</evidence>